<comment type="caution">
    <text evidence="4">The sequence shown here is derived from an EMBL/GenBank/DDBJ whole genome shotgun (WGS) entry which is preliminary data.</text>
</comment>
<reference evidence="4 5" key="1">
    <citation type="submission" date="2024-09" db="EMBL/GenBank/DDBJ databases">
        <title>Chromosome-scale assembly of Riccia fluitans.</title>
        <authorList>
            <person name="Paukszto L."/>
            <person name="Sawicki J."/>
            <person name="Karawczyk K."/>
            <person name="Piernik-Szablinska J."/>
            <person name="Szczecinska M."/>
            <person name="Mazdziarz M."/>
        </authorList>
    </citation>
    <scope>NUCLEOTIDE SEQUENCE [LARGE SCALE GENOMIC DNA]</scope>
    <source>
        <strain evidence="4">Rf_01</strain>
        <tissue evidence="4">Aerial parts of the thallus</tissue>
    </source>
</reference>
<dbReference type="EMBL" id="JBHFFA010000007">
    <property type="protein sequence ID" value="KAL2612938.1"/>
    <property type="molecule type" value="Genomic_DNA"/>
</dbReference>
<name>A0ABD1XVF7_9MARC</name>
<sequence>MTAGLDRMGSSWDLGSNSKLQKRYRNDNYNAGAQLQLEKEQSSARDMADRNALSIIEVSELNALLAMKGGEDDASYAKNSHTQAQGFRFVQPVLQAAIHRMELPSRQGVVRIADLGCSSGPNTITHMNLIVNTLVSRYAAAKASAVAAAPQQQLTTTTSSPSSNSLSCSRRASGGAPEFEVYFADLPSNDFNSLLKHISRDHHSRYHQRDVRATGTVSSSGYFSSCVAGSFYGRLFPRASIHVVFSSFSLHWLSKIPDVVQRTDSPAYNSGYVWIHGGKSVVARAYAEQSRRDLLCFLKARAEEMVSGGLMFLVLKGRKDSDPTVQYDPDGSTMFGTHMEAVFNELIAEGLLDKGVRDSFNIPMYYPTVHEMREAVEESGAFVVDRLELLNDVPANPSTKAELEASPTDCGKKLAKICRSLLGVLVDSHMGEDVADEFFRRLELRAIARSRAEAVRHRAAYSNVNLAVLIRK</sequence>
<feature type="region of interest" description="Disordered" evidence="3">
    <location>
        <begin position="150"/>
        <end position="171"/>
    </location>
</feature>
<dbReference type="SUPFAM" id="SSF53335">
    <property type="entry name" value="S-adenosyl-L-methionine-dependent methyltransferases"/>
    <property type="match status" value="1"/>
</dbReference>
<evidence type="ECO:0000256" key="1">
    <source>
        <dbReference type="ARBA" id="ARBA00022723"/>
    </source>
</evidence>
<dbReference type="Gene3D" id="3.40.50.150">
    <property type="entry name" value="Vaccinia Virus protein VP39"/>
    <property type="match status" value="1"/>
</dbReference>
<dbReference type="GO" id="GO:0046872">
    <property type="term" value="F:metal ion binding"/>
    <property type="evidence" value="ECO:0007669"/>
    <property type="project" value="UniProtKB-KW"/>
</dbReference>
<dbReference type="Proteomes" id="UP001605036">
    <property type="component" value="Unassembled WGS sequence"/>
</dbReference>
<accession>A0ABD1XVF7</accession>
<dbReference type="InterPro" id="IPR042086">
    <property type="entry name" value="MeTrfase_capping"/>
</dbReference>
<dbReference type="PANTHER" id="PTHR31009">
    <property type="entry name" value="S-ADENOSYL-L-METHIONINE:CARBOXYL METHYLTRANSFERASE FAMILY PROTEIN"/>
    <property type="match status" value="1"/>
</dbReference>
<proteinExistence type="predicted"/>
<dbReference type="InterPro" id="IPR005299">
    <property type="entry name" value="MeTrfase_7"/>
</dbReference>
<organism evidence="4 5">
    <name type="scientific">Riccia fluitans</name>
    <dbReference type="NCBI Taxonomy" id="41844"/>
    <lineage>
        <taxon>Eukaryota</taxon>
        <taxon>Viridiplantae</taxon>
        <taxon>Streptophyta</taxon>
        <taxon>Embryophyta</taxon>
        <taxon>Marchantiophyta</taxon>
        <taxon>Marchantiopsida</taxon>
        <taxon>Marchantiidae</taxon>
        <taxon>Marchantiales</taxon>
        <taxon>Ricciaceae</taxon>
        <taxon>Riccia</taxon>
    </lineage>
</organism>
<protein>
    <submittedName>
        <fullName evidence="4">Uncharacterized protein</fullName>
    </submittedName>
</protein>
<keyword evidence="1" id="KW-0479">Metal-binding</keyword>
<dbReference type="InterPro" id="IPR029063">
    <property type="entry name" value="SAM-dependent_MTases_sf"/>
</dbReference>
<gene>
    <name evidence="4" type="ORF">R1flu_024630</name>
</gene>
<dbReference type="Gene3D" id="1.10.1200.270">
    <property type="entry name" value="Methyltransferase, alpha-helical capping domain"/>
    <property type="match status" value="1"/>
</dbReference>
<dbReference type="AlphaFoldDB" id="A0ABD1XVF7"/>
<dbReference type="Pfam" id="PF03492">
    <property type="entry name" value="Methyltransf_7"/>
    <property type="match status" value="2"/>
</dbReference>
<evidence type="ECO:0000256" key="3">
    <source>
        <dbReference type="SAM" id="MobiDB-lite"/>
    </source>
</evidence>
<evidence type="ECO:0000256" key="2">
    <source>
        <dbReference type="ARBA" id="ARBA00022842"/>
    </source>
</evidence>
<evidence type="ECO:0000313" key="5">
    <source>
        <dbReference type="Proteomes" id="UP001605036"/>
    </source>
</evidence>
<keyword evidence="5" id="KW-1185">Reference proteome</keyword>
<evidence type="ECO:0000313" key="4">
    <source>
        <dbReference type="EMBL" id="KAL2612938.1"/>
    </source>
</evidence>
<keyword evidence="2" id="KW-0460">Magnesium</keyword>